<reference evidence="2" key="1">
    <citation type="submission" date="2015-07" db="EMBL/GenBank/DDBJ databases">
        <title>Fjat-14235 jcm11544.</title>
        <authorList>
            <person name="Liu B."/>
            <person name="Wang J."/>
            <person name="Zhu Y."/>
            <person name="Liu G."/>
            <person name="Chen Q."/>
            <person name="Chen Z."/>
            <person name="Lan J."/>
            <person name="Che J."/>
            <person name="Ge C."/>
            <person name="Shi H."/>
            <person name="Pan Z."/>
            <person name="Liu X."/>
        </authorList>
    </citation>
    <scope>NUCLEOTIDE SEQUENCE [LARGE SCALE GENOMIC DNA]</scope>
    <source>
        <strain evidence="2">JCM 11544</strain>
    </source>
</reference>
<dbReference type="PATRIC" id="fig|189381.12.peg.4030"/>
<dbReference type="RefSeq" id="WP_053427851.1">
    <property type="nucleotide sequence ID" value="NZ_JAMQJB010000025.1"/>
</dbReference>
<protein>
    <recommendedName>
        <fullName evidence="3">Hydrolase</fullName>
    </recommendedName>
</protein>
<dbReference type="Proteomes" id="UP000037405">
    <property type="component" value="Unassembled WGS sequence"/>
</dbReference>
<dbReference type="STRING" id="189381.GCA_900166615_01919"/>
<name>A0A0M0GMN1_9BACI</name>
<comment type="caution">
    <text evidence="1">The sequence shown here is derived from an EMBL/GenBank/DDBJ whole genome shotgun (WGS) entry which is preliminary data.</text>
</comment>
<accession>A0A0M0GMN1</accession>
<evidence type="ECO:0000313" key="2">
    <source>
        <dbReference type="Proteomes" id="UP000037405"/>
    </source>
</evidence>
<organism evidence="1 2">
    <name type="scientific">Rossellomorea marisflavi</name>
    <dbReference type="NCBI Taxonomy" id="189381"/>
    <lineage>
        <taxon>Bacteria</taxon>
        <taxon>Bacillati</taxon>
        <taxon>Bacillota</taxon>
        <taxon>Bacilli</taxon>
        <taxon>Bacillales</taxon>
        <taxon>Bacillaceae</taxon>
        <taxon>Rossellomorea</taxon>
    </lineage>
</organism>
<dbReference type="EMBL" id="LGUE01000002">
    <property type="protein sequence ID" value="KON90686.1"/>
    <property type="molecule type" value="Genomic_DNA"/>
</dbReference>
<dbReference type="AlphaFoldDB" id="A0A0M0GMN1"/>
<keyword evidence="2" id="KW-1185">Reference proteome</keyword>
<evidence type="ECO:0008006" key="3">
    <source>
        <dbReference type="Google" id="ProtNLM"/>
    </source>
</evidence>
<evidence type="ECO:0000313" key="1">
    <source>
        <dbReference type="EMBL" id="KON90686.1"/>
    </source>
</evidence>
<proteinExistence type="predicted"/>
<sequence length="119" mass="13892">MEEKMTYYVDINSGDVTPEAVQNHSPSFRILATQGEVEELKLMFEQNEADARSTMKQAQFPLRKDYNSPENELYDESMRQIFGKIFELGDEEAKRHIAENGILESKYNPELREDIENLK</sequence>
<dbReference type="OrthoDB" id="2706506at2"/>
<gene>
    <name evidence="1" type="ORF">AF331_09095</name>
</gene>